<evidence type="ECO:0000313" key="1">
    <source>
        <dbReference type="EMBL" id="VVC45934.1"/>
    </source>
</evidence>
<keyword evidence="2" id="KW-1185">Reference proteome</keyword>
<dbReference type="AlphaFoldDB" id="A0A5E4NTJ2"/>
<proteinExistence type="predicted"/>
<dbReference type="Proteomes" id="UP000325440">
    <property type="component" value="Unassembled WGS sequence"/>
</dbReference>
<name>A0A5E4NTJ2_9HEMI</name>
<protein>
    <submittedName>
        <fullName evidence="1">Uncharacterized protein</fullName>
    </submittedName>
</protein>
<dbReference type="PANTHER" id="PTHR45913">
    <property type="entry name" value="EPM2A-INTERACTING PROTEIN 1"/>
    <property type="match status" value="1"/>
</dbReference>
<evidence type="ECO:0000313" key="2">
    <source>
        <dbReference type="Proteomes" id="UP000325440"/>
    </source>
</evidence>
<dbReference type="OrthoDB" id="10062525at2759"/>
<reference evidence="1 2" key="1">
    <citation type="submission" date="2019-08" db="EMBL/GenBank/DDBJ databases">
        <authorList>
            <person name="Alioto T."/>
            <person name="Alioto T."/>
            <person name="Gomez Garrido J."/>
        </authorList>
    </citation>
    <scope>NUCLEOTIDE SEQUENCE [LARGE SCALE GENOMIC DNA]</scope>
</reference>
<gene>
    <name evidence="1" type="ORF">CINCED_3A004376</name>
</gene>
<organism evidence="1 2">
    <name type="scientific">Cinara cedri</name>
    <dbReference type="NCBI Taxonomy" id="506608"/>
    <lineage>
        <taxon>Eukaryota</taxon>
        <taxon>Metazoa</taxon>
        <taxon>Ecdysozoa</taxon>
        <taxon>Arthropoda</taxon>
        <taxon>Hexapoda</taxon>
        <taxon>Insecta</taxon>
        <taxon>Pterygota</taxon>
        <taxon>Neoptera</taxon>
        <taxon>Paraneoptera</taxon>
        <taxon>Hemiptera</taxon>
        <taxon>Sternorrhyncha</taxon>
        <taxon>Aphidomorpha</taxon>
        <taxon>Aphidoidea</taxon>
        <taxon>Aphididae</taxon>
        <taxon>Lachninae</taxon>
        <taxon>Cinara</taxon>
    </lineage>
</organism>
<sequence length="169" mass="20403">MQNVINSGNKIKAKSLNDRLFRHLCHDNVEDFERLILHTEVRWQSKGNCLTHIYNLFQTILEFLQPLDKQLYDELQKIETNIAYLANIFKNLMKYTKFPIEEELLEVKHNEEVKLVFKHNEYELFWLKQKTMYPQLWKKVELLIMALLSTYLVEKNFSAVQQLLTKLRN</sequence>
<dbReference type="EMBL" id="CABPRJ010002421">
    <property type="protein sequence ID" value="VVC45934.1"/>
    <property type="molecule type" value="Genomic_DNA"/>
</dbReference>
<accession>A0A5E4NTJ2</accession>
<dbReference type="PANTHER" id="PTHR45913:SF22">
    <property type="entry name" value="SCAN BOX DOMAIN-CONTAINING PROTEIN"/>
    <property type="match status" value="1"/>
</dbReference>